<dbReference type="AlphaFoldDB" id="A0AAV1WYQ8"/>
<evidence type="ECO:0000313" key="9">
    <source>
        <dbReference type="Proteomes" id="UP001497480"/>
    </source>
</evidence>
<reference evidence="8 9" key="1">
    <citation type="submission" date="2024-03" db="EMBL/GenBank/DDBJ databases">
        <authorList>
            <person name="Martinez-Hernandez J."/>
        </authorList>
    </citation>
    <scope>NUCLEOTIDE SEQUENCE [LARGE SCALE GENOMIC DNA]</scope>
</reference>
<dbReference type="GO" id="GO:0003677">
    <property type="term" value="F:DNA binding"/>
    <property type="evidence" value="ECO:0007669"/>
    <property type="project" value="UniProtKB-KW"/>
</dbReference>
<evidence type="ECO:0000256" key="5">
    <source>
        <dbReference type="PROSITE-ProRule" id="PRU00723"/>
    </source>
</evidence>
<dbReference type="Proteomes" id="UP001497480">
    <property type="component" value="Unassembled WGS sequence"/>
</dbReference>
<feature type="compositionally biased region" description="Low complexity" evidence="6">
    <location>
        <begin position="283"/>
        <end position="298"/>
    </location>
</feature>
<evidence type="ECO:0000256" key="4">
    <source>
        <dbReference type="ARBA" id="ARBA00023125"/>
    </source>
</evidence>
<comment type="caution">
    <text evidence="8">The sequence shown here is derived from an EMBL/GenBank/DDBJ whole genome shotgun (WGS) entry which is preliminary data.</text>
</comment>
<evidence type="ECO:0000256" key="6">
    <source>
        <dbReference type="SAM" id="MobiDB-lite"/>
    </source>
</evidence>
<keyword evidence="9" id="KW-1185">Reference proteome</keyword>
<evidence type="ECO:0000313" key="8">
    <source>
        <dbReference type="EMBL" id="CAL0314473.1"/>
    </source>
</evidence>
<protein>
    <recommendedName>
        <fullName evidence="7">C3H1-type domain-containing protein</fullName>
    </recommendedName>
</protein>
<evidence type="ECO:0000256" key="2">
    <source>
        <dbReference type="ARBA" id="ARBA00022771"/>
    </source>
</evidence>
<evidence type="ECO:0000259" key="7">
    <source>
        <dbReference type="PROSITE" id="PS50103"/>
    </source>
</evidence>
<keyword evidence="1 5" id="KW-0479">Metal-binding</keyword>
<dbReference type="EMBL" id="CAXHTB010000010">
    <property type="protein sequence ID" value="CAL0314473.1"/>
    <property type="molecule type" value="Genomic_DNA"/>
</dbReference>
<dbReference type="InterPro" id="IPR000571">
    <property type="entry name" value="Znf_CCCH"/>
</dbReference>
<accession>A0AAV1WYQ8</accession>
<keyword evidence="3 5" id="KW-0862">Zinc</keyword>
<evidence type="ECO:0000256" key="3">
    <source>
        <dbReference type="ARBA" id="ARBA00022833"/>
    </source>
</evidence>
<dbReference type="PROSITE" id="PS50103">
    <property type="entry name" value="ZF_C3H1"/>
    <property type="match status" value="1"/>
</dbReference>
<evidence type="ECO:0000256" key="1">
    <source>
        <dbReference type="ARBA" id="ARBA00022723"/>
    </source>
</evidence>
<gene>
    <name evidence="8" type="ORF">LLUT_LOCUS15533</name>
</gene>
<feature type="region of interest" description="Disordered" evidence="6">
    <location>
        <begin position="281"/>
        <end position="303"/>
    </location>
</feature>
<name>A0AAV1WYQ8_LUPLU</name>
<dbReference type="GO" id="GO:0008270">
    <property type="term" value="F:zinc ion binding"/>
    <property type="evidence" value="ECO:0007669"/>
    <property type="project" value="UniProtKB-KW"/>
</dbReference>
<dbReference type="PANTHER" id="PTHR33400:SF9">
    <property type="entry name" value="C3H1-TYPE DOMAIN-CONTAINING PROTEIN"/>
    <property type="match status" value="1"/>
</dbReference>
<feature type="zinc finger region" description="C3H1-type" evidence="5">
    <location>
        <begin position="475"/>
        <end position="503"/>
    </location>
</feature>
<feature type="domain" description="C3H1-type" evidence="7">
    <location>
        <begin position="475"/>
        <end position="503"/>
    </location>
</feature>
<dbReference type="PANTHER" id="PTHR33400">
    <property type="entry name" value="ZINC FINGER CCCH DOMAIN-CONTAINING PROTEIN 6-RELATED"/>
    <property type="match status" value="1"/>
</dbReference>
<dbReference type="SUPFAM" id="SSF90229">
    <property type="entry name" value="CCCH zinc finger"/>
    <property type="match status" value="1"/>
</dbReference>
<sequence length="558" mass="60379">MKRQRKSNTVSWAPQPNLCQVKLFLRDDCPAKVGHYSKNTLQAKTSAMLPSSTDDSNDLPPGFEDNYFLNKSKADISHIPQIKWECAPQFTFSSGLPIAAGEFSREKVDQKLRETRVFEALYPRSSAIPPSPSVSFEVEQENYDDNLTPLIPITEPLGEEDSADVTPEVAVTNLQSQNFQQYTSVTSPIIQQCNTSSTVPSSVCGGPLPRISPGFAQDLTTAAIATILKSNDQGSLIDMDVLVKIFNDPILIENLIKDHTTAAAATVSASSNSLGIPTSGLDPATSVSVSKPTTPPSTMISLPSMSNQATSLVSFLTPTPDKPARPPVSAVTSPIHNPAGKLATASFTLHTPPSPAATAHVSHRHVDKNVHHVPEGVRRAASLPSVPSIELSTMPTLPATTMNVHTGANPAGSASTVLYQPGIGSAIAVKKDANYYKNLIKQHGADNKDSKIGIHHNNFEDFKTVQNIKTTVTISKIQKPCIYFKSQKGCRNGSHCPYLHNMSDQWRVSNVIVTPNAKGFKRGLEIKYDMPVQLRIGNVLVAPHAKRFKLGPEINMRI</sequence>
<keyword evidence="2 5" id="KW-0863">Zinc-finger</keyword>
<dbReference type="InterPro" id="IPR036855">
    <property type="entry name" value="Znf_CCCH_sf"/>
</dbReference>
<proteinExistence type="predicted"/>
<keyword evidence="4" id="KW-0238">DNA-binding</keyword>
<organism evidence="8 9">
    <name type="scientific">Lupinus luteus</name>
    <name type="common">European yellow lupine</name>
    <dbReference type="NCBI Taxonomy" id="3873"/>
    <lineage>
        <taxon>Eukaryota</taxon>
        <taxon>Viridiplantae</taxon>
        <taxon>Streptophyta</taxon>
        <taxon>Embryophyta</taxon>
        <taxon>Tracheophyta</taxon>
        <taxon>Spermatophyta</taxon>
        <taxon>Magnoliopsida</taxon>
        <taxon>eudicotyledons</taxon>
        <taxon>Gunneridae</taxon>
        <taxon>Pentapetalae</taxon>
        <taxon>rosids</taxon>
        <taxon>fabids</taxon>
        <taxon>Fabales</taxon>
        <taxon>Fabaceae</taxon>
        <taxon>Papilionoideae</taxon>
        <taxon>50 kb inversion clade</taxon>
        <taxon>genistoids sensu lato</taxon>
        <taxon>core genistoids</taxon>
        <taxon>Genisteae</taxon>
        <taxon>Lupinus</taxon>
    </lineage>
</organism>